<name>A0ABS2MMF1_9FIRM</name>
<evidence type="ECO:0000256" key="3">
    <source>
        <dbReference type="ARBA" id="ARBA00023143"/>
    </source>
</evidence>
<protein>
    <recommendedName>
        <fullName evidence="4 5">Flagellar hook-basal body complex protein FliE</fullName>
    </recommendedName>
</protein>
<dbReference type="EMBL" id="JAFBDT010000001">
    <property type="protein sequence ID" value="MBM7560579.1"/>
    <property type="molecule type" value="Genomic_DNA"/>
</dbReference>
<dbReference type="Pfam" id="PF02049">
    <property type="entry name" value="FliE"/>
    <property type="match status" value="1"/>
</dbReference>
<evidence type="ECO:0000313" key="6">
    <source>
        <dbReference type="EMBL" id="MBM7560579.1"/>
    </source>
</evidence>
<keyword evidence="6" id="KW-0969">Cilium</keyword>
<dbReference type="Proteomes" id="UP000767854">
    <property type="component" value="Unassembled WGS sequence"/>
</dbReference>
<dbReference type="InterPro" id="IPR001624">
    <property type="entry name" value="FliE"/>
</dbReference>
<gene>
    <name evidence="4" type="primary">fliE</name>
    <name evidence="6" type="ORF">JOC49_000088</name>
</gene>
<dbReference type="PANTHER" id="PTHR34653">
    <property type="match status" value="1"/>
</dbReference>
<evidence type="ECO:0000313" key="7">
    <source>
        <dbReference type="Proteomes" id="UP000767854"/>
    </source>
</evidence>
<evidence type="ECO:0000256" key="4">
    <source>
        <dbReference type="HAMAP-Rule" id="MF_00724"/>
    </source>
</evidence>
<keyword evidence="6" id="KW-0966">Cell projection</keyword>
<comment type="similarity">
    <text evidence="2 4">Belongs to the FliE family.</text>
</comment>
<evidence type="ECO:0000256" key="5">
    <source>
        <dbReference type="NCBIfam" id="TIGR00205"/>
    </source>
</evidence>
<keyword evidence="7" id="KW-1185">Reference proteome</keyword>
<accession>A0ABS2MMF1</accession>
<dbReference type="RefSeq" id="WP_204661103.1">
    <property type="nucleotide sequence ID" value="NZ_JAFBDT010000001.1"/>
</dbReference>
<evidence type="ECO:0000256" key="2">
    <source>
        <dbReference type="ARBA" id="ARBA00009272"/>
    </source>
</evidence>
<dbReference type="PANTHER" id="PTHR34653:SF1">
    <property type="entry name" value="FLAGELLAR HOOK-BASAL BODY COMPLEX PROTEIN FLIE"/>
    <property type="match status" value="1"/>
</dbReference>
<dbReference type="PRINTS" id="PR01006">
    <property type="entry name" value="FLGHOOKFLIE"/>
</dbReference>
<organism evidence="6 7">
    <name type="scientific">Fusibacter tunisiensis</name>
    <dbReference type="NCBI Taxonomy" id="1008308"/>
    <lineage>
        <taxon>Bacteria</taxon>
        <taxon>Bacillati</taxon>
        <taxon>Bacillota</taxon>
        <taxon>Clostridia</taxon>
        <taxon>Eubacteriales</taxon>
        <taxon>Eubacteriales Family XII. Incertae Sedis</taxon>
        <taxon>Fusibacter</taxon>
    </lineage>
</organism>
<comment type="subcellular location">
    <subcellularLocation>
        <location evidence="1 4">Bacterial flagellum basal body</location>
    </subcellularLocation>
</comment>
<dbReference type="NCBIfam" id="TIGR00205">
    <property type="entry name" value="fliE"/>
    <property type="match status" value="1"/>
</dbReference>
<reference evidence="6 7" key="1">
    <citation type="submission" date="2021-01" db="EMBL/GenBank/DDBJ databases">
        <title>Genomic Encyclopedia of Type Strains, Phase IV (KMG-IV): sequencing the most valuable type-strain genomes for metagenomic binning, comparative biology and taxonomic classification.</title>
        <authorList>
            <person name="Goeker M."/>
        </authorList>
    </citation>
    <scope>NUCLEOTIDE SEQUENCE [LARGE SCALE GENOMIC DNA]</scope>
    <source>
        <strain evidence="6 7">DSM 24436</strain>
    </source>
</reference>
<sequence>MIVNGIQNIGSLNLDKIKEVNQTLDSGQVNFSELLADALNSVNADQNYSTEIGNAFLLGEIDSVHDVSIAGMKADLSLNLAVEVTNKLLAAYSEIMRLQL</sequence>
<comment type="caution">
    <text evidence="6">The sequence shown here is derived from an EMBL/GenBank/DDBJ whole genome shotgun (WGS) entry which is preliminary data.</text>
</comment>
<evidence type="ECO:0000256" key="1">
    <source>
        <dbReference type="ARBA" id="ARBA00004117"/>
    </source>
</evidence>
<proteinExistence type="inferred from homology"/>
<keyword evidence="6" id="KW-0282">Flagellum</keyword>
<dbReference type="HAMAP" id="MF_00724">
    <property type="entry name" value="FliE"/>
    <property type="match status" value="1"/>
</dbReference>
<keyword evidence="3 4" id="KW-0975">Bacterial flagellum</keyword>